<evidence type="ECO:0008006" key="6">
    <source>
        <dbReference type="Google" id="ProtNLM"/>
    </source>
</evidence>
<dbReference type="PANTHER" id="PTHR22743">
    <property type="entry name" value="MEPRIN/TRAF-LIKE MATH FAMILY-C.ELEGANS"/>
    <property type="match status" value="1"/>
</dbReference>
<keyword evidence="5" id="KW-1185">Reference proteome</keyword>
<dbReference type="STRING" id="1611254.A0A2G5TNJ2"/>
<dbReference type="Pfam" id="PF00917">
    <property type="entry name" value="MATH"/>
    <property type="match status" value="2"/>
</dbReference>
<dbReference type="SMART" id="SM00061">
    <property type="entry name" value="MATH"/>
    <property type="match status" value="2"/>
</dbReference>
<feature type="domain" description="MATH" evidence="3">
    <location>
        <begin position="80"/>
        <end position="196"/>
    </location>
</feature>
<dbReference type="SUPFAM" id="SSF54695">
    <property type="entry name" value="POZ domain"/>
    <property type="match status" value="2"/>
</dbReference>
<dbReference type="InterPro" id="IPR011333">
    <property type="entry name" value="SKP1/BTB/POZ_sf"/>
</dbReference>
<feature type="compositionally biased region" description="Basic and acidic residues" evidence="1">
    <location>
        <begin position="56"/>
        <end position="73"/>
    </location>
</feature>
<feature type="domain" description="BTB" evidence="2">
    <location>
        <begin position="497"/>
        <end position="565"/>
    </location>
</feature>
<feature type="region of interest" description="Disordered" evidence="1">
    <location>
        <begin position="1"/>
        <end position="73"/>
    </location>
</feature>
<dbReference type="CDD" id="cd00121">
    <property type="entry name" value="MATH"/>
    <property type="match status" value="2"/>
</dbReference>
<dbReference type="OrthoDB" id="6482909at2759"/>
<dbReference type="Gene3D" id="2.60.210.10">
    <property type="entry name" value="Apoptosis, Tumor Necrosis Factor Receptor Associated Protein 2, Chain A"/>
    <property type="match status" value="2"/>
</dbReference>
<feature type="domain" description="BTB" evidence="2">
    <location>
        <begin position="220"/>
        <end position="287"/>
    </location>
</feature>
<evidence type="ECO:0000259" key="2">
    <source>
        <dbReference type="PROSITE" id="PS50097"/>
    </source>
</evidence>
<gene>
    <name evidence="4" type="primary">Cnig_chr_V.g20606</name>
    <name evidence="4" type="ORF">B9Z55_020606</name>
</gene>
<dbReference type="InterPro" id="IPR008974">
    <property type="entry name" value="TRAF-like"/>
</dbReference>
<evidence type="ECO:0000256" key="1">
    <source>
        <dbReference type="SAM" id="MobiDB-lite"/>
    </source>
</evidence>
<dbReference type="PANTHER" id="PTHR22743:SF165">
    <property type="entry name" value="BTB AND MATH DOMAIN CONTAINING-RELATED"/>
    <property type="match status" value="1"/>
</dbReference>
<accession>A0A2G5TNJ2</accession>
<dbReference type="Proteomes" id="UP000230233">
    <property type="component" value="Chromosome V"/>
</dbReference>
<dbReference type="PROSITE" id="PS50097">
    <property type="entry name" value="BTB"/>
    <property type="match status" value="2"/>
</dbReference>
<dbReference type="PROSITE" id="PS50144">
    <property type="entry name" value="MATH"/>
    <property type="match status" value="2"/>
</dbReference>
<feature type="compositionally biased region" description="Basic and acidic residues" evidence="1">
    <location>
        <begin position="19"/>
        <end position="37"/>
    </location>
</feature>
<dbReference type="InterPro" id="IPR002083">
    <property type="entry name" value="MATH/TRAF_dom"/>
</dbReference>
<reference evidence="5" key="1">
    <citation type="submission" date="2017-10" db="EMBL/GenBank/DDBJ databases">
        <title>Rapid genome shrinkage in a self-fertile nematode reveals novel sperm competition proteins.</title>
        <authorList>
            <person name="Yin D."/>
            <person name="Schwarz E.M."/>
            <person name="Thomas C.G."/>
            <person name="Felde R.L."/>
            <person name="Korf I.F."/>
            <person name="Cutter A.D."/>
            <person name="Schartner C.M."/>
            <person name="Ralston E.J."/>
            <person name="Meyer B.J."/>
            <person name="Haag E.S."/>
        </authorList>
    </citation>
    <scope>NUCLEOTIDE SEQUENCE [LARGE SCALE GENOMIC DNA]</scope>
    <source>
        <strain evidence="5">JU1422</strain>
    </source>
</reference>
<organism evidence="4 5">
    <name type="scientific">Caenorhabditis nigoni</name>
    <dbReference type="NCBI Taxonomy" id="1611254"/>
    <lineage>
        <taxon>Eukaryota</taxon>
        <taxon>Metazoa</taxon>
        <taxon>Ecdysozoa</taxon>
        <taxon>Nematoda</taxon>
        <taxon>Chromadorea</taxon>
        <taxon>Rhabditida</taxon>
        <taxon>Rhabditina</taxon>
        <taxon>Rhabditomorpha</taxon>
        <taxon>Rhabditoidea</taxon>
        <taxon>Rhabditidae</taxon>
        <taxon>Peloderinae</taxon>
        <taxon>Caenorhabditis</taxon>
    </lineage>
</organism>
<dbReference type="EMBL" id="PDUG01000005">
    <property type="protein sequence ID" value="PIC28803.1"/>
    <property type="molecule type" value="Genomic_DNA"/>
</dbReference>
<name>A0A2G5TNJ2_9PELO</name>
<evidence type="ECO:0000259" key="3">
    <source>
        <dbReference type="PROSITE" id="PS50144"/>
    </source>
</evidence>
<dbReference type="InterPro" id="IPR000210">
    <property type="entry name" value="BTB/POZ_dom"/>
</dbReference>
<dbReference type="AlphaFoldDB" id="A0A2G5TNJ2"/>
<evidence type="ECO:0000313" key="5">
    <source>
        <dbReference type="Proteomes" id="UP000230233"/>
    </source>
</evidence>
<dbReference type="SUPFAM" id="SSF49599">
    <property type="entry name" value="TRAF domain-like"/>
    <property type="match status" value="2"/>
</dbReference>
<dbReference type="CDD" id="cd18186">
    <property type="entry name" value="BTB_POZ_ZBTB_KLHL-like"/>
    <property type="match status" value="2"/>
</dbReference>
<dbReference type="Pfam" id="PF00651">
    <property type="entry name" value="BTB"/>
    <property type="match status" value="2"/>
</dbReference>
<sequence length="654" mass="75757">MADKENGMDTDDDANAQQKEMRAMKRKFDEMSEKLQSVEESISKISKSESSVNSKQENEKSMHSNETANHEKMAAESGKHFVVKDVITEITEFAEKQSNYSDEEEHFNMKWGVNFDREGNNLGLFIYCDPIDHDEKWSIQTKIQFKIVGSNGKFVVKTKDHCFDKVEETGFDEFMEWENMKKEYMVDGNVIVEVHVQIIESTGIGKKKIRTFDESNRDCSDVILTVRDIKFYVQKNFLAAQSSFFKSLFLGNFSESLESEVKLTGIDPHDFHYFLEVLYGESAIADSTVEGVLLLADMYDASTVIRRCEEFLLEKSKKPLKKRMQMANRNHLVNYVNSAIQSSESQKKFEKKFVLKHVFKNVATLGDDFFTPRFRSEKEEHFGGFWHMSLERDGDYLDFFINFSNPILTEQKWSIETETEYRVVDQKEDDDFVKTSTQCYEQSTGWSLQKFLRWETMEKEYLVDGNLSVEVRVTIKKSNGLGKKKIRKFDVSQRDLSDVVLDVRDTKFYASKMFLAAQSPFFKDLFTGTFSSESNKSQITLTEIDPHDFHNLLEVLYGEAVINDSSVEGVLLLAVMYDTSTAIRRCEEFLLEKSEKTLKKKLMMAVRYNLGNLKKICLDSILNKEQIRSVIPSNIEDLNLEVMSELLKKSLSFC</sequence>
<dbReference type="SMART" id="SM00225">
    <property type="entry name" value="BTB"/>
    <property type="match status" value="2"/>
</dbReference>
<feature type="compositionally biased region" description="Low complexity" evidence="1">
    <location>
        <begin position="38"/>
        <end position="55"/>
    </location>
</feature>
<protein>
    <recommendedName>
        <fullName evidence="6">BTB domain-containing protein</fullName>
    </recommendedName>
</protein>
<dbReference type="Gene3D" id="3.30.710.10">
    <property type="entry name" value="Potassium Channel Kv1.1, Chain A"/>
    <property type="match status" value="2"/>
</dbReference>
<proteinExistence type="predicted"/>
<comment type="caution">
    <text evidence="4">The sequence shown here is derived from an EMBL/GenBank/DDBJ whole genome shotgun (WGS) entry which is preliminary data.</text>
</comment>
<evidence type="ECO:0000313" key="4">
    <source>
        <dbReference type="EMBL" id="PIC28803.1"/>
    </source>
</evidence>
<feature type="domain" description="MATH" evidence="3">
    <location>
        <begin position="352"/>
        <end position="473"/>
    </location>
</feature>
<dbReference type="InterPro" id="IPR052664">
    <property type="entry name" value="BTB-MATH_domain_protein"/>
</dbReference>